<dbReference type="EMBL" id="HE576757">
    <property type="protein sequence ID" value="CCC70882.1"/>
    <property type="molecule type" value="Genomic_DNA"/>
</dbReference>
<sequence>MTELKKREIFQVDRLLIFGPKCRDGVQILKNSEQAKEINLLNTRSSTDSAASFELTFYVGLMTSQISRNYDLPIEKNTNDQRPKIIAQYIQLLFNSVVVTVILFFAYQFVTLVKKDVDFKLQRKLVENDYRIQRCEENYVRNQCEPELRVPALEELCNEWFHCMQEKEETPKGTVVHISTTLWAQTLAEVVNAFIEPISWRTLFFILLTTCSIVAVTNIAFGSYTVHYQPEQVIRDR</sequence>
<keyword evidence="4" id="KW-1185">Reference proteome</keyword>
<dbReference type="HOGENOM" id="CLU_1170907_0_0_1"/>
<accession>G0VHA9</accession>
<dbReference type="RefSeq" id="XP_003677235.1">
    <property type="nucleotide sequence ID" value="XM_003677187.1"/>
</dbReference>
<dbReference type="Proteomes" id="UP000001640">
    <property type="component" value="Chromosome 6"/>
</dbReference>
<gene>
    <name evidence="3" type="primary">NCAS0F03980</name>
    <name evidence="3" type="ordered locus">NCAS_0F03980</name>
</gene>
<dbReference type="FunCoup" id="G0VHA9">
    <property type="interactions" value="21"/>
</dbReference>
<dbReference type="InParanoid" id="G0VHA9"/>
<dbReference type="SMART" id="SM01042">
    <property type="entry name" value="Brr6_like_C_C"/>
    <property type="match status" value="1"/>
</dbReference>
<dbReference type="InterPro" id="IPR018767">
    <property type="entry name" value="Brl1/Brr6_dom"/>
</dbReference>
<organism evidence="3 4">
    <name type="scientific">Naumovozyma castellii</name>
    <name type="common">Yeast</name>
    <name type="synonym">Saccharomyces castellii</name>
    <dbReference type="NCBI Taxonomy" id="27288"/>
    <lineage>
        <taxon>Eukaryota</taxon>
        <taxon>Fungi</taxon>
        <taxon>Dikarya</taxon>
        <taxon>Ascomycota</taxon>
        <taxon>Saccharomycotina</taxon>
        <taxon>Saccharomycetes</taxon>
        <taxon>Saccharomycetales</taxon>
        <taxon>Saccharomycetaceae</taxon>
        <taxon>Naumovozyma</taxon>
    </lineage>
</organism>
<evidence type="ECO:0000256" key="1">
    <source>
        <dbReference type="SAM" id="Phobius"/>
    </source>
</evidence>
<proteinExistence type="predicted"/>
<dbReference type="eggNOG" id="KOG4503">
    <property type="taxonomic scope" value="Eukaryota"/>
</dbReference>
<reference evidence="3 4" key="1">
    <citation type="journal article" date="2011" name="Proc. Natl. Acad. Sci. U.S.A.">
        <title>Evolutionary erosion of yeast sex chromosomes by mating-type switching accidents.</title>
        <authorList>
            <person name="Gordon J.L."/>
            <person name="Armisen D."/>
            <person name="Proux-Wera E."/>
            <person name="Oheigeartaigh S.S."/>
            <person name="Byrne K.P."/>
            <person name="Wolfe K.H."/>
        </authorList>
    </citation>
    <scope>NUCLEOTIDE SEQUENCE [LARGE SCALE GENOMIC DNA]</scope>
    <source>
        <strain evidence="4">ATCC 76901 / BCRC 22586 / CBS 4309 / NBRC 1992 / NRRL Y-12630</strain>
    </source>
</reference>
<protein>
    <recommendedName>
        <fullName evidence="2">Brl1/Brr6 domain-containing protein</fullName>
    </recommendedName>
</protein>
<dbReference type="KEGG" id="ncs:NCAS_0F03980"/>
<evidence type="ECO:0000313" key="3">
    <source>
        <dbReference type="EMBL" id="CCC70882.1"/>
    </source>
</evidence>
<dbReference type="OrthoDB" id="4068387at2759"/>
<name>G0VHA9_NAUCA</name>
<dbReference type="PANTHER" id="PTHR28136">
    <property type="entry name" value="NUCLEUS EXPORT PROTEIN BRR6"/>
    <property type="match status" value="1"/>
</dbReference>
<dbReference type="STRING" id="1064592.G0VHA9"/>
<keyword evidence="1" id="KW-0472">Membrane</keyword>
<evidence type="ECO:0000259" key="2">
    <source>
        <dbReference type="SMART" id="SM01042"/>
    </source>
</evidence>
<dbReference type="GeneID" id="96904528"/>
<dbReference type="PANTHER" id="PTHR28136:SF5">
    <property type="entry name" value="NUCLEUS EXPORT PROTEIN BRR6"/>
    <property type="match status" value="1"/>
</dbReference>
<evidence type="ECO:0000313" key="4">
    <source>
        <dbReference type="Proteomes" id="UP000001640"/>
    </source>
</evidence>
<keyword evidence="1" id="KW-1133">Transmembrane helix</keyword>
<feature type="transmembrane region" description="Helical" evidence="1">
    <location>
        <begin position="92"/>
        <end position="110"/>
    </location>
</feature>
<dbReference type="Pfam" id="PF10104">
    <property type="entry name" value="Brr6_like_C_C"/>
    <property type="match status" value="1"/>
</dbReference>
<dbReference type="GO" id="GO:0055088">
    <property type="term" value="P:lipid homeostasis"/>
    <property type="evidence" value="ECO:0007669"/>
    <property type="project" value="InterPro"/>
</dbReference>
<keyword evidence="1" id="KW-0812">Transmembrane</keyword>
<reference key="2">
    <citation type="submission" date="2011-08" db="EMBL/GenBank/DDBJ databases">
        <title>Genome sequence of Naumovozyma castellii.</title>
        <authorList>
            <person name="Gordon J.L."/>
            <person name="Armisen D."/>
            <person name="Proux-Wera E."/>
            <person name="OhEigeartaigh S.S."/>
            <person name="Byrne K.P."/>
            <person name="Wolfe K.H."/>
        </authorList>
    </citation>
    <scope>NUCLEOTIDE SEQUENCE</scope>
    <source>
        <strain>Type strain:CBS 4309</strain>
    </source>
</reference>
<dbReference type="InterPro" id="IPR040202">
    <property type="entry name" value="Brl1/Brr6"/>
</dbReference>
<dbReference type="GO" id="GO:0006998">
    <property type="term" value="P:nuclear envelope organization"/>
    <property type="evidence" value="ECO:0007669"/>
    <property type="project" value="InterPro"/>
</dbReference>
<feature type="domain" description="Brl1/Brr6" evidence="2">
    <location>
        <begin position="86"/>
        <end position="225"/>
    </location>
</feature>
<dbReference type="AlphaFoldDB" id="G0VHA9"/>
<dbReference type="GO" id="GO:0031965">
    <property type="term" value="C:nuclear membrane"/>
    <property type="evidence" value="ECO:0007669"/>
    <property type="project" value="InterPro"/>
</dbReference>
<feature type="transmembrane region" description="Helical" evidence="1">
    <location>
        <begin position="203"/>
        <end position="227"/>
    </location>
</feature>